<accession>A0AAE0TJD8</accession>
<organism evidence="1 2">
    <name type="scientific">Potamilus streckersoni</name>
    <dbReference type="NCBI Taxonomy" id="2493646"/>
    <lineage>
        <taxon>Eukaryota</taxon>
        <taxon>Metazoa</taxon>
        <taxon>Spiralia</taxon>
        <taxon>Lophotrochozoa</taxon>
        <taxon>Mollusca</taxon>
        <taxon>Bivalvia</taxon>
        <taxon>Autobranchia</taxon>
        <taxon>Heteroconchia</taxon>
        <taxon>Palaeoheterodonta</taxon>
        <taxon>Unionida</taxon>
        <taxon>Unionoidea</taxon>
        <taxon>Unionidae</taxon>
        <taxon>Ambleminae</taxon>
        <taxon>Lampsilini</taxon>
        <taxon>Potamilus</taxon>
    </lineage>
</organism>
<protein>
    <submittedName>
        <fullName evidence="1">Uncharacterized protein</fullName>
    </submittedName>
</protein>
<evidence type="ECO:0000313" key="2">
    <source>
        <dbReference type="Proteomes" id="UP001195483"/>
    </source>
</evidence>
<evidence type="ECO:0000313" key="1">
    <source>
        <dbReference type="EMBL" id="KAK3611043.1"/>
    </source>
</evidence>
<dbReference type="AlphaFoldDB" id="A0AAE0TJD8"/>
<dbReference type="EMBL" id="JAEAOA010001080">
    <property type="protein sequence ID" value="KAK3611043.1"/>
    <property type="molecule type" value="Genomic_DNA"/>
</dbReference>
<reference evidence="1" key="3">
    <citation type="submission" date="2023-05" db="EMBL/GenBank/DDBJ databases">
        <authorList>
            <person name="Smith C.H."/>
        </authorList>
    </citation>
    <scope>NUCLEOTIDE SEQUENCE</scope>
    <source>
        <strain evidence="1">CHS0354</strain>
        <tissue evidence="1">Mantle</tissue>
    </source>
</reference>
<name>A0AAE0TJD8_9BIVA</name>
<comment type="caution">
    <text evidence="1">The sequence shown here is derived from an EMBL/GenBank/DDBJ whole genome shotgun (WGS) entry which is preliminary data.</text>
</comment>
<keyword evidence="2" id="KW-1185">Reference proteome</keyword>
<reference evidence="1" key="1">
    <citation type="journal article" date="2021" name="Genome Biol. Evol.">
        <title>A High-Quality Reference Genome for a Parasitic Bivalve with Doubly Uniparental Inheritance (Bivalvia: Unionida).</title>
        <authorList>
            <person name="Smith C.H."/>
        </authorList>
    </citation>
    <scope>NUCLEOTIDE SEQUENCE</scope>
    <source>
        <strain evidence="1">CHS0354</strain>
    </source>
</reference>
<proteinExistence type="predicted"/>
<gene>
    <name evidence="1" type="ORF">CHS0354_017469</name>
</gene>
<sequence length="227" mass="26267">MSAGRYQGPYPSAFSVDTAYNILVMKYDNSSSVIDVRSKDGFEVCCSMNNQSKCNPKDSKWAAASIVLHNDHSVRVSFKAQCVGMYIVGLRYAWRESPCGFKKCAIQLIKAFLSFDIVFQIQLIREFLSFDIVFQIQLIKAFLSFDIVFQIQPIKAFLSFDIVFQIQLIKEFLSFDIVFQIQLIREFLSFDIVFQIQLIKAFLSFDIVCQIQLIKEFLPFDIVFQIQ</sequence>
<dbReference type="Proteomes" id="UP001195483">
    <property type="component" value="Unassembled WGS sequence"/>
</dbReference>
<reference evidence="1" key="2">
    <citation type="journal article" date="2021" name="Genome Biol. Evol.">
        <title>Developing a high-quality reference genome for a parasitic bivalve with doubly uniparental inheritance (Bivalvia: Unionida).</title>
        <authorList>
            <person name="Smith C.H."/>
        </authorList>
    </citation>
    <scope>NUCLEOTIDE SEQUENCE</scope>
    <source>
        <strain evidence="1">CHS0354</strain>
        <tissue evidence="1">Mantle</tissue>
    </source>
</reference>